<name>A0ABS6DY78_9FIRM</name>
<keyword evidence="1" id="KW-0812">Transmembrane</keyword>
<dbReference type="Proteomes" id="UP001196301">
    <property type="component" value="Unassembled WGS sequence"/>
</dbReference>
<keyword evidence="1" id="KW-0472">Membrane</keyword>
<evidence type="ECO:0000313" key="3">
    <source>
        <dbReference type="Proteomes" id="UP001196301"/>
    </source>
</evidence>
<dbReference type="RefSeq" id="WP_216570302.1">
    <property type="nucleotide sequence ID" value="NZ_JAHLOQ010000026.1"/>
</dbReference>
<protein>
    <submittedName>
        <fullName evidence="2">Uncharacterized protein</fullName>
    </submittedName>
</protein>
<proteinExistence type="predicted"/>
<evidence type="ECO:0000313" key="2">
    <source>
        <dbReference type="EMBL" id="MBU5336702.1"/>
    </source>
</evidence>
<dbReference type="EMBL" id="JAHLOQ010000026">
    <property type="protein sequence ID" value="MBU5336702.1"/>
    <property type="molecule type" value="Genomic_DNA"/>
</dbReference>
<organism evidence="2 3">
    <name type="scientific">Intestinibacter bartlettii</name>
    <dbReference type="NCBI Taxonomy" id="261299"/>
    <lineage>
        <taxon>Bacteria</taxon>
        <taxon>Bacillati</taxon>
        <taxon>Bacillota</taxon>
        <taxon>Clostridia</taxon>
        <taxon>Peptostreptococcales</taxon>
        <taxon>Peptostreptococcaceae</taxon>
        <taxon>Intestinibacter</taxon>
    </lineage>
</organism>
<feature type="transmembrane region" description="Helical" evidence="1">
    <location>
        <begin position="46"/>
        <end position="65"/>
    </location>
</feature>
<keyword evidence="1" id="KW-1133">Transmembrane helix</keyword>
<sequence>MIIVNMMFVDKKFFIRKRARIIRSLYIISLTCIASLFVVHTSSYEVILVIIAGVLGVIGEILNKIKNTYDELSEFLILISISTNVLLTFI</sequence>
<keyword evidence="3" id="KW-1185">Reference proteome</keyword>
<reference evidence="2 3" key="1">
    <citation type="submission" date="2021-06" db="EMBL/GenBank/DDBJ databases">
        <authorList>
            <person name="Sun Q."/>
            <person name="Li D."/>
        </authorList>
    </citation>
    <scope>NUCLEOTIDE SEQUENCE [LARGE SCALE GENOMIC DNA]</scope>
    <source>
        <strain evidence="2 3">N19</strain>
    </source>
</reference>
<comment type="caution">
    <text evidence="2">The sequence shown here is derived from an EMBL/GenBank/DDBJ whole genome shotgun (WGS) entry which is preliminary data.</text>
</comment>
<accession>A0ABS6DY78</accession>
<feature type="transmembrane region" description="Helical" evidence="1">
    <location>
        <begin position="21"/>
        <end position="40"/>
    </location>
</feature>
<gene>
    <name evidence="2" type="ORF">KQI20_09655</name>
</gene>
<evidence type="ECO:0000256" key="1">
    <source>
        <dbReference type="SAM" id="Phobius"/>
    </source>
</evidence>